<evidence type="ECO:0000313" key="2">
    <source>
        <dbReference type="Proteomes" id="UP000827753"/>
    </source>
</evidence>
<keyword evidence="2" id="KW-1185">Reference proteome</keyword>
<evidence type="ECO:0000313" key="1">
    <source>
        <dbReference type="EMBL" id="UGO47875.1"/>
    </source>
</evidence>
<proteinExistence type="predicted"/>
<protein>
    <submittedName>
        <fullName evidence="1">Uncharacterized protein</fullName>
    </submittedName>
</protein>
<name>A0AAE8YQ60_9CAUD</name>
<accession>A0AAE8YQ60</accession>
<reference evidence="1 2" key="1">
    <citation type="submission" date="2021-10" db="EMBL/GenBank/DDBJ databases">
        <authorList>
            <person name="Lavering E.D."/>
            <person name="James R."/>
            <person name="Fairholm J.D."/>
            <person name="Ogilvie B.H."/>
            <person name="Thurgood T.L."/>
            <person name="Robison R.A."/>
            <person name="Grose J.H."/>
        </authorList>
    </citation>
    <scope>NUCLEOTIDE SEQUENCE [LARGE SCALE GENOMIC DNA]</scope>
</reference>
<dbReference type="Proteomes" id="UP000827753">
    <property type="component" value="Segment"/>
</dbReference>
<gene>
    <name evidence="1" type="ORF">MRDARSEY_43</name>
</gene>
<organism evidence="1 2">
    <name type="scientific">Bacillus phage vB_BanS_MrDarsey</name>
    <dbReference type="NCBI Taxonomy" id="2894787"/>
    <lineage>
        <taxon>Viruses</taxon>
        <taxon>Duplodnaviria</taxon>
        <taxon>Heunggongvirae</taxon>
        <taxon>Uroviricota</taxon>
        <taxon>Caudoviricetes</taxon>
        <taxon>Joanripponvirinae</taxon>
        <taxon>Tsamsavirus</taxon>
        <taxon>Tsamsavirus mrdarsey</taxon>
    </lineage>
</organism>
<dbReference type="EMBL" id="OK499987">
    <property type="protein sequence ID" value="UGO47875.1"/>
    <property type="molecule type" value="Genomic_DNA"/>
</dbReference>
<sequence>MFMRELKVVREKRNYLRMVFEKANRKRSDFIGGRELKGLSQYDWNVLAEMGKGMEKISAQIEALTFVLNEDSEISQAYENIGRKLTYDDLFDEDIYDVNNEDERGRCL</sequence>